<comment type="caution">
    <text evidence="3">The sequence shown here is derived from an EMBL/GenBank/DDBJ whole genome shotgun (WGS) entry which is preliminary data.</text>
</comment>
<dbReference type="EMBL" id="BNJF01000001">
    <property type="protein sequence ID" value="GHO43354.1"/>
    <property type="molecule type" value="Genomic_DNA"/>
</dbReference>
<protein>
    <recommendedName>
        <fullName evidence="2">DUF1206 domain-containing protein</fullName>
    </recommendedName>
</protein>
<evidence type="ECO:0000259" key="2">
    <source>
        <dbReference type="Pfam" id="PF06724"/>
    </source>
</evidence>
<dbReference type="InterPro" id="IPR009597">
    <property type="entry name" value="DUF1206"/>
</dbReference>
<gene>
    <name evidence="3" type="ORF">KSX_15170</name>
</gene>
<evidence type="ECO:0000256" key="1">
    <source>
        <dbReference type="SAM" id="Phobius"/>
    </source>
</evidence>
<dbReference type="Proteomes" id="UP000612362">
    <property type="component" value="Unassembled WGS sequence"/>
</dbReference>
<keyword evidence="1" id="KW-0812">Transmembrane</keyword>
<accession>A0A8J3I0L2</accession>
<dbReference type="Pfam" id="PF06724">
    <property type="entry name" value="DUF1206"/>
    <property type="match status" value="1"/>
</dbReference>
<feature type="domain" description="DUF1206" evidence="2">
    <location>
        <begin position="2"/>
        <end position="41"/>
    </location>
</feature>
<name>A0A8J3I0L2_9CHLR</name>
<evidence type="ECO:0000313" key="4">
    <source>
        <dbReference type="Proteomes" id="UP000612362"/>
    </source>
</evidence>
<reference evidence="3" key="1">
    <citation type="submission" date="2020-10" db="EMBL/GenBank/DDBJ databases">
        <title>Taxonomic study of unclassified bacteria belonging to the class Ktedonobacteria.</title>
        <authorList>
            <person name="Yabe S."/>
            <person name="Wang C.M."/>
            <person name="Zheng Y."/>
            <person name="Sakai Y."/>
            <person name="Cavaletti L."/>
            <person name="Monciardini P."/>
            <person name="Donadio S."/>
        </authorList>
    </citation>
    <scope>NUCLEOTIDE SEQUENCE</scope>
    <source>
        <strain evidence="3">SOSP1-1</strain>
    </source>
</reference>
<proteinExistence type="predicted"/>
<evidence type="ECO:0000313" key="3">
    <source>
        <dbReference type="EMBL" id="GHO43354.1"/>
    </source>
</evidence>
<keyword evidence="4" id="KW-1185">Reference proteome</keyword>
<keyword evidence="1" id="KW-0472">Membrane</keyword>
<sequence length="50" mass="5395">MGLDGALQVLAQQPFGAILLGVVAFGLFSYGVYSFVEARYRRIDSKIGSL</sequence>
<dbReference type="AlphaFoldDB" id="A0A8J3I0L2"/>
<feature type="transmembrane region" description="Helical" evidence="1">
    <location>
        <begin position="15"/>
        <end position="36"/>
    </location>
</feature>
<organism evidence="3 4">
    <name type="scientific">Ktedonospora formicarum</name>
    <dbReference type="NCBI Taxonomy" id="2778364"/>
    <lineage>
        <taxon>Bacteria</taxon>
        <taxon>Bacillati</taxon>
        <taxon>Chloroflexota</taxon>
        <taxon>Ktedonobacteria</taxon>
        <taxon>Ktedonobacterales</taxon>
        <taxon>Ktedonobacteraceae</taxon>
        <taxon>Ktedonospora</taxon>
    </lineage>
</organism>
<keyword evidence="1" id="KW-1133">Transmembrane helix</keyword>